<gene>
    <name evidence="1" type="ORF">VCUG_01054</name>
</gene>
<protein>
    <submittedName>
        <fullName evidence="1">Uncharacterized protein</fullName>
    </submittedName>
</protein>
<sequence length="341" mass="40592">MKKYLLNYLNIVHNHVDTADYDVFADECIKYIGNHRKYILLVLKSLSEFKDDNLLCMSYKIIREVNSDQSIDVCDEVLQKHIQNTNLKDSVILYLATTNKNICKVDIMETFYDKYEFNIEYCLIFNNSCYKDDFIDFLESQRPEFVERKLYAMIYTCRFYNVWEYVEDFGSEDKFRSLLVCNLFNLLVEKVQQAMNQLEGDSCKRKIQSFFRNEFCIKDAFCYRCEKFILCISKTSFFIDMVGNTRLNVQSINNFFVNFKKFMRKKDMVDEWIRDGNRERVRSALSGYVSNDEGFTLPDEVNFREAGEPRQIFVAEKETEINFDHLFDNNCLKLPADCTEP</sequence>
<evidence type="ECO:0000313" key="1">
    <source>
        <dbReference type="EMBL" id="ELA47403.1"/>
    </source>
</evidence>
<dbReference type="HOGENOM" id="CLU_814315_0_0_1"/>
<reference evidence="2" key="1">
    <citation type="submission" date="2011-03" db="EMBL/GenBank/DDBJ databases">
        <title>The genome sequence of Vavraia culicis strain floridensis.</title>
        <authorList>
            <consortium name="The Broad Institute Genome Sequencing Platform"/>
            <person name="Cuomo C."/>
            <person name="Becnel J."/>
            <person name="Sanscrainte N."/>
            <person name="Young S.K."/>
            <person name="Zeng Q."/>
            <person name="Gargeya S."/>
            <person name="Fitzgerald M."/>
            <person name="Haas B."/>
            <person name="Abouelleil A."/>
            <person name="Alvarado L."/>
            <person name="Arachchi H.M."/>
            <person name="Berlin A."/>
            <person name="Chapman S.B."/>
            <person name="Gearin G."/>
            <person name="Goldberg J."/>
            <person name="Griggs A."/>
            <person name="Gujja S."/>
            <person name="Hansen M."/>
            <person name="Heiman D."/>
            <person name="Howarth C."/>
            <person name="Larimer J."/>
            <person name="Lui A."/>
            <person name="MacDonald P.J.P."/>
            <person name="McCowen C."/>
            <person name="Montmayeur A."/>
            <person name="Murphy C."/>
            <person name="Neiman D."/>
            <person name="Pearson M."/>
            <person name="Priest M."/>
            <person name="Roberts A."/>
            <person name="Saif S."/>
            <person name="Shea T."/>
            <person name="Sisk P."/>
            <person name="Stolte C."/>
            <person name="Sykes S."/>
            <person name="Wortman J."/>
            <person name="Nusbaum C."/>
            <person name="Birren B."/>
        </authorList>
    </citation>
    <scope>NUCLEOTIDE SEQUENCE [LARGE SCALE GENOMIC DNA]</scope>
    <source>
        <strain evidence="2">floridensis</strain>
    </source>
</reference>
<organism evidence="1 2">
    <name type="scientific">Vavraia culicis (isolate floridensis)</name>
    <name type="common">Microsporidian parasite</name>
    <dbReference type="NCBI Taxonomy" id="948595"/>
    <lineage>
        <taxon>Eukaryota</taxon>
        <taxon>Fungi</taxon>
        <taxon>Fungi incertae sedis</taxon>
        <taxon>Microsporidia</taxon>
        <taxon>Pleistophoridae</taxon>
        <taxon>Vavraia</taxon>
    </lineage>
</organism>
<dbReference type="RefSeq" id="XP_008074074.1">
    <property type="nucleotide sequence ID" value="XM_008075883.1"/>
</dbReference>
<proteinExistence type="predicted"/>
<dbReference type="OMA" id="EFNIEYC"/>
<keyword evidence="2" id="KW-1185">Reference proteome</keyword>
<dbReference type="GeneID" id="19878936"/>
<dbReference type="EMBL" id="GL877418">
    <property type="protein sequence ID" value="ELA47403.1"/>
    <property type="molecule type" value="Genomic_DNA"/>
</dbReference>
<dbReference type="Proteomes" id="UP000011081">
    <property type="component" value="Unassembled WGS sequence"/>
</dbReference>
<dbReference type="AlphaFoldDB" id="L2GVV5"/>
<evidence type="ECO:0000313" key="2">
    <source>
        <dbReference type="Proteomes" id="UP000011081"/>
    </source>
</evidence>
<accession>L2GVV5</accession>
<name>L2GVV5_VAVCU</name>
<dbReference type="InParanoid" id="L2GVV5"/>
<dbReference type="VEuPathDB" id="MicrosporidiaDB:VCUG_01054"/>
<dbReference type="OrthoDB" id="2190427at2759"/>